<gene>
    <name evidence="1" type="ORF">TUEID40_05796</name>
</gene>
<organism evidence="1">
    <name type="scientific">Pseudomonas aeruginosa</name>
    <dbReference type="NCBI Taxonomy" id="287"/>
    <lineage>
        <taxon>Bacteria</taxon>
        <taxon>Pseudomonadati</taxon>
        <taxon>Pseudomonadota</taxon>
        <taxon>Gammaproteobacteria</taxon>
        <taxon>Pseudomonadales</taxon>
        <taxon>Pseudomonadaceae</taxon>
        <taxon>Pseudomonas</taxon>
    </lineage>
</organism>
<name>A0A5E5R890_PSEAI</name>
<reference evidence="1" key="1">
    <citation type="submission" date="2019-09" db="EMBL/GenBank/DDBJ databases">
        <authorList>
            <person name="Gross C."/>
            <person name="Bohn E."/>
        </authorList>
    </citation>
    <scope>NUCLEOTIDE SEQUENCE</scope>
    <source>
        <strain evidence="1">ID40</strain>
    </source>
</reference>
<proteinExistence type="predicted"/>
<accession>A0A5E5R890</accession>
<protein>
    <submittedName>
        <fullName evidence="1">Uncharacterized protein</fullName>
    </submittedName>
</protein>
<dbReference type="AlphaFoldDB" id="A0A5E5R890"/>
<dbReference type="EMBL" id="LR700248">
    <property type="protein sequence ID" value="VVH84585.1"/>
    <property type="molecule type" value="Genomic_DNA"/>
</dbReference>
<sequence>MGDVGIVAGILEGAGFRAVFPGAAEFRRISTCWPLGRTICTASLIVPPSSRRAAARLVAVAQLPVV</sequence>
<evidence type="ECO:0000313" key="1">
    <source>
        <dbReference type="EMBL" id="VVH84585.1"/>
    </source>
</evidence>